<dbReference type="GO" id="GO:0005634">
    <property type="term" value="C:nucleus"/>
    <property type="evidence" value="ECO:0007669"/>
    <property type="project" value="UniProtKB-SubCell"/>
</dbReference>
<evidence type="ECO:0000256" key="6">
    <source>
        <dbReference type="SAM" id="MobiDB-lite"/>
    </source>
</evidence>
<keyword evidence="8" id="KW-1185">Reference proteome</keyword>
<protein>
    <submittedName>
        <fullName evidence="9">Transcription factor bHLH110 isoform X1</fullName>
    </submittedName>
</protein>
<sequence length="443" mass="48018">MESTSKIPHHHRHLQQQHPLQGHQLVGSSSTSTSTTTLGASGFGAALSSHAWTPNTNLNSAGFGSAANTAILNSRNPRLENDILVSSLNGSMTQDFSFSWANGSRGNNFTNQSSHDLQLEMIKREFSESYSNFSEMISSPSSSVEDVQLPIQATDYRRSEYREINDPNVKLLLRSLSSGDRNNDFHRSCPGELYCSTSSSSSLGATPKRGTFSQIYPTINVSEINQTSLANSSSFHMNSQALDLVNSARFSGIFCLPMVDQLGLSKNGSLSYGYDYLSQSIPMPISEPSNITPLSNGVTETKWSDISLEPKVPQAAPKRSRSESRASCPPFKVRKEKLGDRIAALQQLVAPFGKTDTASVLMEAIGYIKFLQNQVETLSVPYLKSSRNKSSRTVHGGAVENGGEERKRDLRSRGLCLVPMSCLSYVADGGGGVWPPPSFGGGT</sequence>
<gene>
    <name evidence="9" type="primary">LOC113714842</name>
</gene>
<dbReference type="CDD" id="cd11393">
    <property type="entry name" value="bHLH_AtbHLH_like"/>
    <property type="match status" value="1"/>
</dbReference>
<keyword evidence="4" id="KW-0804">Transcription</keyword>
<accession>A0A6P6UYU3</accession>
<dbReference type="Proteomes" id="UP001652660">
    <property type="component" value="Chromosome 10e"/>
</dbReference>
<keyword evidence="3" id="KW-0238">DNA-binding</keyword>
<dbReference type="PANTHER" id="PTHR16223:SF56">
    <property type="entry name" value="TRANSCRIPTION FACTOR BHLH110"/>
    <property type="match status" value="1"/>
</dbReference>
<organism evidence="8 9">
    <name type="scientific">Coffea arabica</name>
    <name type="common">Arabian coffee</name>
    <dbReference type="NCBI Taxonomy" id="13443"/>
    <lineage>
        <taxon>Eukaryota</taxon>
        <taxon>Viridiplantae</taxon>
        <taxon>Streptophyta</taxon>
        <taxon>Embryophyta</taxon>
        <taxon>Tracheophyta</taxon>
        <taxon>Spermatophyta</taxon>
        <taxon>Magnoliopsida</taxon>
        <taxon>eudicotyledons</taxon>
        <taxon>Gunneridae</taxon>
        <taxon>Pentapetalae</taxon>
        <taxon>asterids</taxon>
        <taxon>lamiids</taxon>
        <taxon>Gentianales</taxon>
        <taxon>Rubiaceae</taxon>
        <taxon>Ixoroideae</taxon>
        <taxon>Gardenieae complex</taxon>
        <taxon>Bertiereae - Coffeeae clade</taxon>
        <taxon>Coffeeae</taxon>
        <taxon>Coffea</taxon>
    </lineage>
</organism>
<evidence type="ECO:0000313" key="8">
    <source>
        <dbReference type="Proteomes" id="UP001652660"/>
    </source>
</evidence>
<dbReference type="InterPro" id="IPR045843">
    <property type="entry name" value="IND-like"/>
</dbReference>
<dbReference type="InterPro" id="IPR045239">
    <property type="entry name" value="bHLH95_bHLH"/>
</dbReference>
<proteinExistence type="predicted"/>
<dbReference type="GO" id="GO:0046983">
    <property type="term" value="F:protein dimerization activity"/>
    <property type="evidence" value="ECO:0007669"/>
    <property type="project" value="InterPro"/>
</dbReference>
<keyword evidence="2" id="KW-0805">Transcription regulation</keyword>
<dbReference type="InterPro" id="IPR011598">
    <property type="entry name" value="bHLH_dom"/>
</dbReference>
<dbReference type="GO" id="GO:0000981">
    <property type="term" value="F:DNA-binding transcription factor activity, RNA polymerase II-specific"/>
    <property type="evidence" value="ECO:0007669"/>
    <property type="project" value="TreeGrafter"/>
</dbReference>
<evidence type="ECO:0000313" key="9">
    <source>
        <dbReference type="RefSeq" id="XP_027094752.2"/>
    </source>
</evidence>
<dbReference type="OrthoDB" id="760019at2759"/>
<feature type="region of interest" description="Disordered" evidence="6">
    <location>
        <begin position="1"/>
        <end position="34"/>
    </location>
</feature>
<dbReference type="SUPFAM" id="SSF47459">
    <property type="entry name" value="HLH, helix-loop-helix DNA-binding domain"/>
    <property type="match status" value="1"/>
</dbReference>
<name>A0A6P6UYU3_COFAR</name>
<dbReference type="GO" id="GO:0000978">
    <property type="term" value="F:RNA polymerase II cis-regulatory region sequence-specific DNA binding"/>
    <property type="evidence" value="ECO:0007669"/>
    <property type="project" value="TreeGrafter"/>
</dbReference>
<evidence type="ECO:0000256" key="2">
    <source>
        <dbReference type="ARBA" id="ARBA00023015"/>
    </source>
</evidence>
<comment type="subcellular location">
    <subcellularLocation>
        <location evidence="1">Nucleus</location>
    </subcellularLocation>
</comment>
<evidence type="ECO:0000256" key="5">
    <source>
        <dbReference type="ARBA" id="ARBA00023242"/>
    </source>
</evidence>
<evidence type="ECO:0000256" key="1">
    <source>
        <dbReference type="ARBA" id="ARBA00004123"/>
    </source>
</evidence>
<dbReference type="PANTHER" id="PTHR16223">
    <property type="entry name" value="TRANSCRIPTION FACTOR BHLH83-RELATED"/>
    <property type="match status" value="1"/>
</dbReference>
<feature type="compositionally biased region" description="Low complexity" evidence="6">
    <location>
        <begin position="16"/>
        <end position="34"/>
    </location>
</feature>
<feature type="domain" description="BHLH" evidence="7">
    <location>
        <begin position="322"/>
        <end position="371"/>
    </location>
</feature>
<dbReference type="PROSITE" id="PS50888">
    <property type="entry name" value="BHLH"/>
    <property type="match status" value="1"/>
</dbReference>
<dbReference type="InterPro" id="IPR036638">
    <property type="entry name" value="HLH_DNA-bd_sf"/>
</dbReference>
<reference evidence="9" key="2">
    <citation type="submission" date="2025-08" db="UniProtKB">
        <authorList>
            <consortium name="RefSeq"/>
        </authorList>
    </citation>
    <scope>IDENTIFICATION</scope>
    <source>
        <tissue evidence="9">Leaves</tissue>
    </source>
</reference>
<dbReference type="Gene3D" id="4.10.280.10">
    <property type="entry name" value="Helix-loop-helix DNA-binding domain"/>
    <property type="match status" value="1"/>
</dbReference>
<reference evidence="8" key="1">
    <citation type="journal article" date="2025" name="Foods">
        <title>Unveiling the Microbial Signatures of Arabica Coffee Cherries: Insights into Ripeness Specific Diversity, Functional Traits, and Implications for Quality and Safety.</title>
        <authorList>
            <consortium name="RefSeq"/>
            <person name="Tenea G.N."/>
            <person name="Cifuentes V."/>
            <person name="Reyes P."/>
            <person name="Cevallos-Vallejos M."/>
        </authorList>
    </citation>
    <scope>NUCLEOTIDE SEQUENCE [LARGE SCALE GENOMIC DNA]</scope>
</reference>
<evidence type="ECO:0000256" key="4">
    <source>
        <dbReference type="ARBA" id="ARBA00023163"/>
    </source>
</evidence>
<evidence type="ECO:0000259" key="7">
    <source>
        <dbReference type="PROSITE" id="PS50888"/>
    </source>
</evidence>
<dbReference type="AlphaFoldDB" id="A0A6P6UYU3"/>
<feature type="region of interest" description="Disordered" evidence="6">
    <location>
        <begin position="387"/>
        <end position="406"/>
    </location>
</feature>
<evidence type="ECO:0000256" key="3">
    <source>
        <dbReference type="ARBA" id="ARBA00023125"/>
    </source>
</evidence>
<dbReference type="GeneID" id="113714842"/>
<feature type="region of interest" description="Disordered" evidence="6">
    <location>
        <begin position="309"/>
        <end position="330"/>
    </location>
</feature>
<dbReference type="RefSeq" id="XP_027094752.2">
    <property type="nucleotide sequence ID" value="XM_027238951.2"/>
</dbReference>
<keyword evidence="5" id="KW-0539">Nucleus</keyword>